<feature type="domain" description="TIR" evidence="16">
    <location>
        <begin position="427"/>
        <end position="560"/>
    </location>
</feature>
<evidence type="ECO:0000256" key="12">
    <source>
        <dbReference type="ARBA" id="ARBA00041012"/>
    </source>
</evidence>
<keyword evidence="7" id="KW-1015">Disulfide bond</keyword>
<evidence type="ECO:0000256" key="2">
    <source>
        <dbReference type="ARBA" id="ARBA00022518"/>
    </source>
</evidence>
<gene>
    <name evidence="18" type="ORF">CVLEPA_LOCUS14906</name>
</gene>
<dbReference type="InterPro" id="IPR003599">
    <property type="entry name" value="Ig_sub"/>
</dbReference>
<keyword evidence="10" id="KW-0393">Immunoglobulin domain</keyword>
<keyword evidence="5" id="KW-0899">Viral immunoevasion</keyword>
<keyword evidence="5" id="KW-1114">Inhibition of host interferon signaling pathway by virus</keyword>
<evidence type="ECO:0000256" key="8">
    <source>
        <dbReference type="ARBA" id="ARBA00023180"/>
    </source>
</evidence>
<dbReference type="PANTHER" id="PTHR11890">
    <property type="entry name" value="INTERLEUKIN-1 RECEPTOR FAMILY MEMBER"/>
    <property type="match status" value="1"/>
</dbReference>
<dbReference type="Gene3D" id="3.40.50.10140">
    <property type="entry name" value="Toll/interleukin-1 receptor homology (TIR) domain"/>
    <property type="match status" value="1"/>
</dbReference>
<organism evidence="18 19">
    <name type="scientific">Clavelina lepadiformis</name>
    <name type="common">Light-bulb sea squirt</name>
    <name type="synonym">Ascidia lepadiformis</name>
    <dbReference type="NCBI Taxonomy" id="159417"/>
    <lineage>
        <taxon>Eukaryota</taxon>
        <taxon>Metazoa</taxon>
        <taxon>Chordata</taxon>
        <taxon>Tunicata</taxon>
        <taxon>Ascidiacea</taxon>
        <taxon>Aplousobranchia</taxon>
        <taxon>Clavelinidae</taxon>
        <taxon>Clavelina</taxon>
    </lineage>
</organism>
<evidence type="ECO:0000259" key="17">
    <source>
        <dbReference type="PROSITE" id="PS50835"/>
    </source>
</evidence>
<dbReference type="PROSITE" id="PS50835">
    <property type="entry name" value="IG_LIKE"/>
    <property type="match status" value="1"/>
</dbReference>
<feature type="domain" description="Ig-like" evidence="17">
    <location>
        <begin position="133"/>
        <end position="234"/>
    </location>
</feature>
<evidence type="ECO:0000256" key="10">
    <source>
        <dbReference type="ARBA" id="ARBA00023319"/>
    </source>
</evidence>
<dbReference type="InterPro" id="IPR013783">
    <property type="entry name" value="Ig-like_fold"/>
</dbReference>
<dbReference type="InterPro" id="IPR036179">
    <property type="entry name" value="Ig-like_dom_sf"/>
</dbReference>
<dbReference type="CDD" id="cd00096">
    <property type="entry name" value="Ig"/>
    <property type="match status" value="1"/>
</dbReference>
<protein>
    <recommendedName>
        <fullName evidence="12">Soluble interferon alpha/beta receptor OPG204</fullName>
    </recommendedName>
</protein>
<dbReference type="SUPFAM" id="SSF48726">
    <property type="entry name" value="Immunoglobulin"/>
    <property type="match status" value="1"/>
</dbReference>
<keyword evidence="19" id="KW-1185">Reference proteome</keyword>
<comment type="caution">
    <text evidence="18">The sequence shown here is derived from an EMBL/GenBank/DDBJ whole genome shotgun (WGS) entry which is preliminary data.</text>
</comment>
<proteinExistence type="inferred from homology"/>
<comment type="subunit">
    <text evidence="11">Interacts with host IFNA1.</text>
</comment>
<evidence type="ECO:0000256" key="6">
    <source>
        <dbReference type="ARBA" id="ARBA00023027"/>
    </source>
</evidence>
<evidence type="ECO:0000256" key="14">
    <source>
        <dbReference type="SAM" id="Phobius"/>
    </source>
</evidence>
<evidence type="ECO:0000259" key="16">
    <source>
        <dbReference type="PROSITE" id="PS50104"/>
    </source>
</evidence>
<evidence type="ECO:0000256" key="5">
    <source>
        <dbReference type="ARBA" id="ARBA00022830"/>
    </source>
</evidence>
<feature type="signal peptide" evidence="15">
    <location>
        <begin position="1"/>
        <end position="24"/>
    </location>
</feature>
<evidence type="ECO:0000256" key="9">
    <source>
        <dbReference type="ARBA" id="ARBA00023258"/>
    </source>
</evidence>
<dbReference type="PANTHER" id="PTHR11890:SF44">
    <property type="entry name" value="X-LINKED INTERLEUKIN-1 RECEPTOR ACCESSORY PROTEIN-LIKE 2"/>
    <property type="match status" value="1"/>
</dbReference>
<keyword evidence="14" id="KW-0812">Transmembrane</keyword>
<evidence type="ECO:0000256" key="3">
    <source>
        <dbReference type="ARBA" id="ARBA00022632"/>
    </source>
</evidence>
<dbReference type="SUPFAM" id="SSF52200">
    <property type="entry name" value="Toll/Interleukin receptor TIR domain"/>
    <property type="match status" value="1"/>
</dbReference>
<comment type="function">
    <text evidence="13">Counteracts the antiviral effects of host IFN-alpha/beta and key IFN-inducible proteins involved in viral RNA degradation suxh as host OAS1. Acts as a soluble IFN-alpha receptor and thus inhibits the interaction between host IFN-alpha and its receptor.</text>
</comment>
<name>A0ABP0FWA4_CLALP</name>
<dbReference type="Pfam" id="PF01582">
    <property type="entry name" value="TIR"/>
    <property type="match status" value="1"/>
</dbReference>
<keyword evidence="15" id="KW-0732">Signal</keyword>
<dbReference type="Proteomes" id="UP001642483">
    <property type="component" value="Unassembled WGS sequence"/>
</dbReference>
<sequence>MKMLGTSFLLHVFLTLLIVVSTQSANFSVTNCLGDYPSKSSALIGWPWKLSCFSYLTSKFRSTNQLVTCIILNNEDGSVVFNATGYSEWCRKNDSRFALYWDKIKANQIYNFQLVLMWHNAKQKCSKTIIYQPRSIKNRTCDDFAYDLKWKPTSHIGEHKSYSCGIKDHLPGMILTENHEITWKRNCSDLPTSNLSVNADELQIRKVDFQQAGIYTCSVTFNGATAYLAKNPVCVNHPPLWNQETLACSKADLYLVPGENLTVSCQLRLGKGDYDYDFGNYYVYWQNAFGKRVYCIPSEFMYGMENEEKMSCVLEFPARRCYMYVPSMEEQKAQTVVGEITLHLRHITSSDFGVYNVTASSNMVTSADVTLTINVRENFNPNLLMYIGVVAGIFFFLFAMVVIIVKQKLFIRLLWKRHFQAYDKDDKKYGAYIDYHYSIDIDMFAGEEIKHFVNLTRKELVGLGFRVYDDHKDGDQGIRAMRLEENMALCHRIVIILNSQYVKDDWNTHNFQKAFQQMIHSKIRLIFILLPGMKPYIKQQAAKSNSNTSGNCLVFQEAIP</sequence>
<evidence type="ECO:0000256" key="15">
    <source>
        <dbReference type="SAM" id="SignalP"/>
    </source>
</evidence>
<keyword evidence="4" id="KW-0378">Hydrolase</keyword>
<accession>A0ABP0FWA4</accession>
<dbReference type="PROSITE" id="PS50104">
    <property type="entry name" value="TIR"/>
    <property type="match status" value="1"/>
</dbReference>
<keyword evidence="6" id="KW-0520">NAD</keyword>
<dbReference type="Gene3D" id="2.60.40.10">
    <property type="entry name" value="Immunoglobulins"/>
    <property type="match status" value="2"/>
</dbReference>
<evidence type="ECO:0000256" key="11">
    <source>
        <dbReference type="ARBA" id="ARBA00038761"/>
    </source>
</evidence>
<reference evidence="18 19" key="1">
    <citation type="submission" date="2024-02" db="EMBL/GenBank/DDBJ databases">
        <authorList>
            <person name="Daric V."/>
            <person name="Darras S."/>
        </authorList>
    </citation>
    <scope>NUCLEOTIDE SEQUENCE [LARGE SCALE GENOMIC DNA]</scope>
</reference>
<feature type="transmembrane region" description="Helical" evidence="14">
    <location>
        <begin position="383"/>
        <end position="405"/>
    </location>
</feature>
<evidence type="ECO:0000256" key="1">
    <source>
        <dbReference type="ARBA" id="ARBA00009752"/>
    </source>
</evidence>
<evidence type="ECO:0000313" key="18">
    <source>
        <dbReference type="EMBL" id="CAK8683891.1"/>
    </source>
</evidence>
<feature type="chain" id="PRO_5045748258" description="Soluble interferon alpha/beta receptor OPG204" evidence="15">
    <location>
        <begin position="25"/>
        <end position="560"/>
    </location>
</feature>
<dbReference type="InterPro" id="IPR015621">
    <property type="entry name" value="IL-1_rcpt_fam"/>
</dbReference>
<comment type="similarity">
    <text evidence="1">Belongs to the interleukin-1 receptor family.</text>
</comment>
<evidence type="ECO:0000256" key="7">
    <source>
        <dbReference type="ARBA" id="ARBA00023157"/>
    </source>
</evidence>
<dbReference type="EMBL" id="CAWYQH010000097">
    <property type="protein sequence ID" value="CAK8683891.1"/>
    <property type="molecule type" value="Genomic_DNA"/>
</dbReference>
<dbReference type="SMART" id="SM00409">
    <property type="entry name" value="IG"/>
    <property type="match status" value="2"/>
</dbReference>
<keyword evidence="5" id="KW-0945">Host-virus interaction</keyword>
<dbReference type="InterPro" id="IPR007110">
    <property type="entry name" value="Ig-like_dom"/>
</dbReference>
<keyword evidence="14" id="KW-1133">Transmembrane helix</keyword>
<keyword evidence="2" id="KW-0244">Early protein</keyword>
<keyword evidence="8" id="KW-0325">Glycoprotein</keyword>
<dbReference type="InterPro" id="IPR035897">
    <property type="entry name" value="Toll_tir_struct_dom_sf"/>
</dbReference>
<evidence type="ECO:0000256" key="4">
    <source>
        <dbReference type="ARBA" id="ARBA00022801"/>
    </source>
</evidence>
<evidence type="ECO:0000313" key="19">
    <source>
        <dbReference type="Proteomes" id="UP001642483"/>
    </source>
</evidence>
<keyword evidence="3" id="KW-1090">Inhibition of host innate immune response by virus</keyword>
<dbReference type="InterPro" id="IPR000157">
    <property type="entry name" value="TIR_dom"/>
</dbReference>
<keyword evidence="9" id="KW-0922">Interferon antiviral system evasion</keyword>
<evidence type="ECO:0000256" key="13">
    <source>
        <dbReference type="ARBA" id="ARBA00045444"/>
    </source>
</evidence>
<keyword evidence="14" id="KW-0472">Membrane</keyword>